<evidence type="ECO:0000256" key="2">
    <source>
        <dbReference type="SAM" id="Coils"/>
    </source>
</evidence>
<dbReference type="Gene3D" id="2.40.50.100">
    <property type="match status" value="2"/>
</dbReference>
<dbReference type="GO" id="GO:0055085">
    <property type="term" value="P:transmembrane transport"/>
    <property type="evidence" value="ECO:0007669"/>
    <property type="project" value="InterPro"/>
</dbReference>
<dbReference type="GO" id="GO:0005886">
    <property type="term" value="C:plasma membrane"/>
    <property type="evidence" value="ECO:0007669"/>
    <property type="project" value="TreeGrafter"/>
</dbReference>
<proteinExistence type="inferred from homology"/>
<dbReference type="Gene3D" id="2.40.30.170">
    <property type="match status" value="1"/>
</dbReference>
<sequence length="356" mass="38651">MNIRFSGLLKIVAVALVVILSFFAWNYFHNNSKSDGVMGSNGRIEAVEVDVSTKIAGRLEKVLVKEGDFVKAGQIVALMDTKTLEAELLQAKAQFRQAKDSVITAKNQLVLRQSEKATAVAVVSQRKTELNLAKKRTERVISLVKSGHTSEQSADDARAAVDSAEAALNAAHSQVAASEAAISVAVSQIDSAESSVKAAQAVIKRVQIEIDDASLKAPVSGRIQYIVARSGEVLGAGGRVLNLVDLTDVYMTFFLPTLYAGQVSMGTEVRIVLDAAPDYVIPAHISFIANVAQFTPKTVETEREREKLMFRVRARISPALLQKNIQRVKTGLPGEAYIKISPNVPWPDRLQKNLVE</sequence>
<keyword evidence="3" id="KW-0472">Membrane</keyword>
<dbReference type="EMBL" id="JMIU01000001">
    <property type="protein sequence ID" value="KDN95092.1"/>
    <property type="molecule type" value="Genomic_DNA"/>
</dbReference>
<dbReference type="STRING" id="28885.EI16_01925"/>
<evidence type="ECO:0000313" key="5">
    <source>
        <dbReference type="EMBL" id="KDN95092.1"/>
    </source>
</evidence>
<dbReference type="PANTHER" id="PTHR30438:SF2">
    <property type="entry name" value="MEMBRANE PROTEIN"/>
    <property type="match status" value="1"/>
</dbReference>
<feature type="coiled-coil region" evidence="2">
    <location>
        <begin position="154"/>
        <end position="216"/>
    </location>
</feature>
<organism evidence="5 6">
    <name type="scientific">Hydrogenovibrio marinus</name>
    <dbReference type="NCBI Taxonomy" id="28885"/>
    <lineage>
        <taxon>Bacteria</taxon>
        <taxon>Pseudomonadati</taxon>
        <taxon>Pseudomonadota</taxon>
        <taxon>Gammaproteobacteria</taxon>
        <taxon>Thiotrichales</taxon>
        <taxon>Piscirickettsiaceae</taxon>
        <taxon>Hydrogenovibrio</taxon>
    </lineage>
</organism>
<evidence type="ECO:0000259" key="4">
    <source>
        <dbReference type="Pfam" id="PF25917"/>
    </source>
</evidence>
<dbReference type="Pfam" id="PF25917">
    <property type="entry name" value="BSH_RND"/>
    <property type="match status" value="1"/>
</dbReference>
<evidence type="ECO:0000256" key="1">
    <source>
        <dbReference type="ARBA" id="ARBA00009477"/>
    </source>
</evidence>
<gene>
    <name evidence="5" type="ORF">EI16_01925</name>
</gene>
<dbReference type="PANTHER" id="PTHR30438">
    <property type="entry name" value="36 KDA ANTIGEN-RELATED"/>
    <property type="match status" value="1"/>
</dbReference>
<evidence type="ECO:0000313" key="6">
    <source>
        <dbReference type="Proteomes" id="UP000027341"/>
    </source>
</evidence>
<evidence type="ECO:0000256" key="3">
    <source>
        <dbReference type="SAM" id="Phobius"/>
    </source>
</evidence>
<dbReference type="Proteomes" id="UP000027341">
    <property type="component" value="Unassembled WGS sequence"/>
</dbReference>
<accession>A0A066ZNK8</accession>
<dbReference type="SUPFAM" id="SSF111369">
    <property type="entry name" value="HlyD-like secretion proteins"/>
    <property type="match status" value="3"/>
</dbReference>
<keyword evidence="3" id="KW-1133">Transmembrane helix</keyword>
<feature type="transmembrane region" description="Helical" evidence="3">
    <location>
        <begin position="7"/>
        <end position="28"/>
    </location>
</feature>
<dbReference type="PRINTS" id="PR01490">
    <property type="entry name" value="RTXTOXIND"/>
</dbReference>
<dbReference type="AlphaFoldDB" id="A0A066ZNK8"/>
<comment type="caution">
    <text evidence="5">The sequence shown here is derived from an EMBL/GenBank/DDBJ whole genome shotgun (WGS) entry which is preliminary data.</text>
</comment>
<feature type="domain" description="Multidrug resistance protein MdtA-like barrel-sandwich hybrid" evidence="4">
    <location>
        <begin position="49"/>
        <end position="243"/>
    </location>
</feature>
<keyword evidence="2" id="KW-0175">Coiled coil</keyword>
<keyword evidence="3" id="KW-0812">Transmembrane</keyword>
<dbReference type="Gene3D" id="1.10.287.470">
    <property type="entry name" value="Helix hairpin bin"/>
    <property type="match status" value="2"/>
</dbReference>
<keyword evidence="6" id="KW-1185">Reference proteome</keyword>
<dbReference type="InterPro" id="IPR058625">
    <property type="entry name" value="MdtA-like_BSH"/>
</dbReference>
<protein>
    <recommendedName>
        <fullName evidence="4">Multidrug resistance protein MdtA-like barrel-sandwich hybrid domain-containing protein</fullName>
    </recommendedName>
</protein>
<reference evidence="5 6" key="1">
    <citation type="submission" date="2014-04" db="EMBL/GenBank/DDBJ databases">
        <title>Draft genome sequence of Hydrogenovibrio marinus MH-110, a model organism for aerobic H2 metabolism.</title>
        <authorList>
            <person name="Cha H.J."/>
            <person name="Jo B.H."/>
            <person name="Hwang B.H."/>
        </authorList>
    </citation>
    <scope>NUCLEOTIDE SEQUENCE [LARGE SCALE GENOMIC DNA]</scope>
    <source>
        <strain evidence="5 6">MH-110</strain>
    </source>
</reference>
<name>A0A066ZNK8_HYDMR</name>
<dbReference type="RefSeq" id="WP_232087823.1">
    <property type="nucleotide sequence ID" value="NZ_AP020335.1"/>
</dbReference>
<comment type="similarity">
    <text evidence="1">Belongs to the membrane fusion protein (MFP) (TC 8.A.1) family.</text>
</comment>